<dbReference type="PANTHER" id="PTHR46429">
    <property type="entry name" value="23S RRNA (GUANOSINE-2'-O-)-METHYLTRANSFERASE RLMB"/>
    <property type="match status" value="1"/>
</dbReference>
<reference evidence="4 5" key="1">
    <citation type="submission" date="2018-04" db="EMBL/GenBank/DDBJ databases">
        <title>Sphingobacterium cortibacter sp. nov.</title>
        <authorList>
            <person name="Li Y."/>
        </authorList>
    </citation>
    <scope>NUCLEOTIDE SEQUENCE [LARGE SCALE GENOMIC DNA]</scope>
    <source>
        <strain evidence="4 5">2c-3</strain>
    </source>
</reference>
<dbReference type="CDD" id="cd18097">
    <property type="entry name" value="SpoU-like"/>
    <property type="match status" value="1"/>
</dbReference>
<dbReference type="GO" id="GO:0032259">
    <property type="term" value="P:methylation"/>
    <property type="evidence" value="ECO:0007669"/>
    <property type="project" value="UniProtKB-KW"/>
</dbReference>
<evidence type="ECO:0000313" key="4">
    <source>
        <dbReference type="EMBL" id="PVH27149.1"/>
    </source>
</evidence>
<accession>A0A2T8HNX2</accession>
<proteinExistence type="predicted"/>
<evidence type="ECO:0000259" key="3">
    <source>
        <dbReference type="Pfam" id="PF00588"/>
    </source>
</evidence>
<keyword evidence="2 4" id="KW-0808">Transferase</keyword>
<dbReference type="InterPro" id="IPR029028">
    <property type="entry name" value="Alpha/beta_knot_MTases"/>
</dbReference>
<keyword evidence="5" id="KW-1185">Reference proteome</keyword>
<dbReference type="Gene3D" id="3.40.1280.10">
    <property type="match status" value="1"/>
</dbReference>
<dbReference type="GO" id="GO:0008173">
    <property type="term" value="F:RNA methyltransferase activity"/>
    <property type="evidence" value="ECO:0007669"/>
    <property type="project" value="InterPro"/>
</dbReference>
<sequence length="179" mass="19826">MQKLSLEQLNRVDVDTFKQQDKLPVVLVLDNVRSMHNVGSAFRTADALNIEQIVLCGITGTPPHREIEKTALGATKSVTWSHEATTVEAVTKLRDAGYTILSVEQASGSVQLQDFAPENTEKYAFVFGNEVHGVEEEVIAMSNACLEIPQFGTKHSFNVSVTMGIVLWDYISKVKFIKK</sequence>
<feature type="domain" description="tRNA/rRNA methyltransferase SpoU type" evidence="3">
    <location>
        <begin position="25"/>
        <end position="168"/>
    </location>
</feature>
<dbReference type="AlphaFoldDB" id="A0A2T8HNX2"/>
<evidence type="ECO:0000256" key="2">
    <source>
        <dbReference type="ARBA" id="ARBA00022679"/>
    </source>
</evidence>
<keyword evidence="1 4" id="KW-0489">Methyltransferase</keyword>
<dbReference type="InterPro" id="IPR004441">
    <property type="entry name" value="rRNA_MeTrfase_TrmH"/>
</dbReference>
<dbReference type="PANTHER" id="PTHR46429:SF1">
    <property type="entry name" value="23S RRNA (GUANOSINE-2'-O-)-METHYLTRANSFERASE RLMB"/>
    <property type="match status" value="1"/>
</dbReference>
<dbReference type="GO" id="GO:0006396">
    <property type="term" value="P:RNA processing"/>
    <property type="evidence" value="ECO:0007669"/>
    <property type="project" value="InterPro"/>
</dbReference>
<dbReference type="InterPro" id="IPR001537">
    <property type="entry name" value="SpoU_MeTrfase"/>
</dbReference>
<dbReference type="InterPro" id="IPR029026">
    <property type="entry name" value="tRNA_m1G_MTases_N"/>
</dbReference>
<dbReference type="SUPFAM" id="SSF75217">
    <property type="entry name" value="alpha/beta knot"/>
    <property type="match status" value="1"/>
</dbReference>
<dbReference type="GO" id="GO:0005829">
    <property type="term" value="C:cytosol"/>
    <property type="evidence" value="ECO:0007669"/>
    <property type="project" value="TreeGrafter"/>
</dbReference>
<evidence type="ECO:0000313" key="5">
    <source>
        <dbReference type="Proteomes" id="UP000245627"/>
    </source>
</evidence>
<dbReference type="OrthoDB" id="9795352at2"/>
<dbReference type="EMBL" id="QDKG01000001">
    <property type="protein sequence ID" value="PVH27149.1"/>
    <property type="molecule type" value="Genomic_DNA"/>
</dbReference>
<comment type="caution">
    <text evidence="4">The sequence shown here is derived from an EMBL/GenBank/DDBJ whole genome shotgun (WGS) entry which is preliminary data.</text>
</comment>
<dbReference type="Proteomes" id="UP000245627">
    <property type="component" value="Unassembled WGS sequence"/>
</dbReference>
<evidence type="ECO:0000256" key="1">
    <source>
        <dbReference type="ARBA" id="ARBA00022603"/>
    </source>
</evidence>
<dbReference type="GO" id="GO:0003723">
    <property type="term" value="F:RNA binding"/>
    <property type="evidence" value="ECO:0007669"/>
    <property type="project" value="InterPro"/>
</dbReference>
<dbReference type="Pfam" id="PF00588">
    <property type="entry name" value="SpoU_methylase"/>
    <property type="match status" value="1"/>
</dbReference>
<protein>
    <submittedName>
        <fullName evidence="4">RNA methyltransferase</fullName>
    </submittedName>
</protein>
<organism evidence="4 5">
    <name type="scientific">Sphingobacterium corticibacter</name>
    <dbReference type="NCBI Taxonomy" id="2171749"/>
    <lineage>
        <taxon>Bacteria</taxon>
        <taxon>Pseudomonadati</taxon>
        <taxon>Bacteroidota</taxon>
        <taxon>Sphingobacteriia</taxon>
        <taxon>Sphingobacteriales</taxon>
        <taxon>Sphingobacteriaceae</taxon>
        <taxon>Sphingobacterium</taxon>
    </lineage>
</organism>
<dbReference type="RefSeq" id="WP_116774266.1">
    <property type="nucleotide sequence ID" value="NZ_QDKG01000001.1"/>
</dbReference>
<name>A0A2T8HNX2_9SPHI</name>
<gene>
    <name evidence="4" type="ORF">DC487_01915</name>
</gene>